<dbReference type="EC" id="5.4.99.12" evidence="4"/>
<keyword evidence="2 4" id="KW-0819">tRNA processing</keyword>
<keyword evidence="3 4" id="KW-0413">Isomerase</keyword>
<evidence type="ECO:0000256" key="4">
    <source>
        <dbReference type="HAMAP-Rule" id="MF_00171"/>
    </source>
</evidence>
<feature type="binding site" evidence="4 6">
    <location>
        <position position="109"/>
    </location>
    <ligand>
        <name>substrate</name>
    </ligand>
</feature>
<dbReference type="InterPro" id="IPR001406">
    <property type="entry name" value="PsdUridine_synth_TruA"/>
</dbReference>
<evidence type="ECO:0000256" key="2">
    <source>
        <dbReference type="ARBA" id="ARBA00022694"/>
    </source>
</evidence>
<dbReference type="SUPFAM" id="SSF55120">
    <property type="entry name" value="Pseudouridine synthase"/>
    <property type="match status" value="1"/>
</dbReference>
<dbReference type="AlphaFoldDB" id="A0A369CG12"/>
<dbReference type="CDD" id="cd02570">
    <property type="entry name" value="PseudoU_synth_EcTruA"/>
    <property type="match status" value="1"/>
</dbReference>
<protein>
    <recommendedName>
        <fullName evidence="4">tRNA pseudouridine synthase A</fullName>
        <ecNumber evidence="4">5.4.99.12</ecNumber>
    </recommendedName>
    <alternativeName>
        <fullName evidence="4">tRNA pseudouridine(38-40) synthase</fullName>
    </alternativeName>
    <alternativeName>
        <fullName evidence="4">tRNA pseudouridylate synthase I</fullName>
    </alternativeName>
    <alternativeName>
        <fullName evidence="4">tRNA-uridine isomerase I</fullName>
    </alternativeName>
</protein>
<dbReference type="Gene3D" id="3.30.70.580">
    <property type="entry name" value="Pseudouridine synthase I, catalytic domain, N-terminal subdomain"/>
    <property type="match status" value="1"/>
</dbReference>
<comment type="caution">
    <text evidence="4">Lacks conserved residue(s) required for the propagation of feature annotation.</text>
</comment>
<sequence>MRIALGIEYDGSDFHGWQTQDGVPSVQEALEQALSNVADHPVRVVVAGRTDTGVHALSQVAHFDTDARRDMRGWVFGANSQLPRGVAVLWAQPVDEAFHARFSARARRYRYVILNRPSRPGLLHNRVTWECRPLDEQRMRAAAVHLLGEHDFSAYRALGCQAKSPVRTLHRLEVRRQGEFITIDAEANGFLHHMVRNIAGVLIAVGCGKADPDWAREVLVGRDRTLGGVTAPPGGLYFVAVRYPEPYRFPEAPGSAGILGYG</sequence>
<comment type="caution">
    <text evidence="9">The sequence shown here is derived from an EMBL/GenBank/DDBJ whole genome shotgun (WGS) entry which is preliminary data.</text>
</comment>
<evidence type="ECO:0000313" key="9">
    <source>
        <dbReference type="EMBL" id="RCX32178.1"/>
    </source>
</evidence>
<gene>
    <name evidence="4" type="primary">truA</name>
    <name evidence="9" type="ORF">DFQ59_102538</name>
</gene>
<evidence type="ECO:0000256" key="6">
    <source>
        <dbReference type="PIRSR" id="PIRSR001430-2"/>
    </source>
</evidence>
<evidence type="ECO:0000256" key="5">
    <source>
        <dbReference type="PIRSR" id="PIRSR001430-1"/>
    </source>
</evidence>
<dbReference type="PANTHER" id="PTHR11142">
    <property type="entry name" value="PSEUDOURIDYLATE SYNTHASE"/>
    <property type="match status" value="1"/>
</dbReference>
<dbReference type="Proteomes" id="UP000252707">
    <property type="component" value="Unassembled WGS sequence"/>
</dbReference>
<dbReference type="GO" id="GO:0031119">
    <property type="term" value="P:tRNA pseudouridine synthesis"/>
    <property type="evidence" value="ECO:0007669"/>
    <property type="project" value="UniProtKB-UniRule"/>
</dbReference>
<dbReference type="InterPro" id="IPR020097">
    <property type="entry name" value="PsdUridine_synth_TruA_a/b_dom"/>
</dbReference>
<dbReference type="GO" id="GO:0160147">
    <property type="term" value="F:tRNA pseudouridine(38-40) synthase activity"/>
    <property type="evidence" value="ECO:0007669"/>
    <property type="project" value="UniProtKB-EC"/>
</dbReference>
<dbReference type="PANTHER" id="PTHR11142:SF0">
    <property type="entry name" value="TRNA PSEUDOURIDINE SYNTHASE-LIKE 1"/>
    <property type="match status" value="1"/>
</dbReference>
<dbReference type="Pfam" id="PF01416">
    <property type="entry name" value="PseudoU_synth_1"/>
    <property type="match status" value="2"/>
</dbReference>
<dbReference type="NCBIfam" id="TIGR00071">
    <property type="entry name" value="hisT_truA"/>
    <property type="match status" value="1"/>
</dbReference>
<evidence type="ECO:0000256" key="1">
    <source>
        <dbReference type="ARBA" id="ARBA00009375"/>
    </source>
</evidence>
<evidence type="ECO:0000256" key="7">
    <source>
        <dbReference type="RuleBase" id="RU003792"/>
    </source>
</evidence>
<feature type="domain" description="Pseudouridine synthase I TruA alpha/beta" evidence="8">
    <location>
        <begin position="8"/>
        <end position="102"/>
    </location>
</feature>
<organism evidence="9 10">
    <name type="scientific">Thioalbus denitrificans</name>
    <dbReference type="NCBI Taxonomy" id="547122"/>
    <lineage>
        <taxon>Bacteria</taxon>
        <taxon>Pseudomonadati</taxon>
        <taxon>Pseudomonadota</taxon>
        <taxon>Gammaproteobacteria</taxon>
        <taxon>Chromatiales</taxon>
        <taxon>Ectothiorhodospiraceae</taxon>
        <taxon>Thioalbus</taxon>
    </lineage>
</organism>
<comment type="similarity">
    <text evidence="1 4 7">Belongs to the tRNA pseudouridine synthase TruA family.</text>
</comment>
<comment type="function">
    <text evidence="4">Formation of pseudouridine at positions 38, 39 and 40 in the anticodon stem and loop of transfer RNAs.</text>
</comment>
<dbReference type="GO" id="GO:0003723">
    <property type="term" value="F:RNA binding"/>
    <property type="evidence" value="ECO:0007669"/>
    <property type="project" value="InterPro"/>
</dbReference>
<dbReference type="OrthoDB" id="9811823at2"/>
<reference evidence="9 10" key="1">
    <citation type="submission" date="2018-07" db="EMBL/GenBank/DDBJ databases">
        <title>Genomic Encyclopedia of Type Strains, Phase IV (KMG-IV): sequencing the most valuable type-strain genomes for metagenomic binning, comparative biology and taxonomic classification.</title>
        <authorList>
            <person name="Goeker M."/>
        </authorList>
    </citation>
    <scope>NUCLEOTIDE SEQUENCE [LARGE SCALE GENOMIC DNA]</scope>
    <source>
        <strain evidence="9 10">DSM 26407</strain>
    </source>
</reference>
<keyword evidence="10" id="KW-1185">Reference proteome</keyword>
<evidence type="ECO:0000259" key="8">
    <source>
        <dbReference type="Pfam" id="PF01416"/>
    </source>
</evidence>
<dbReference type="FunFam" id="3.30.70.580:FF:000001">
    <property type="entry name" value="tRNA pseudouridine synthase A"/>
    <property type="match status" value="1"/>
</dbReference>
<dbReference type="Gene3D" id="3.30.70.660">
    <property type="entry name" value="Pseudouridine synthase I, catalytic domain, C-terminal subdomain"/>
    <property type="match status" value="1"/>
</dbReference>
<dbReference type="RefSeq" id="WP_114278991.1">
    <property type="nucleotide sequence ID" value="NZ_QPJY01000002.1"/>
</dbReference>
<dbReference type="EMBL" id="QPJY01000002">
    <property type="protein sequence ID" value="RCX32178.1"/>
    <property type="molecule type" value="Genomic_DNA"/>
</dbReference>
<dbReference type="InterPro" id="IPR020094">
    <property type="entry name" value="TruA/RsuA/RluB/E/F_N"/>
</dbReference>
<evidence type="ECO:0000313" key="10">
    <source>
        <dbReference type="Proteomes" id="UP000252707"/>
    </source>
</evidence>
<comment type="catalytic activity">
    <reaction evidence="4 7">
        <text>uridine(38/39/40) in tRNA = pseudouridine(38/39/40) in tRNA</text>
        <dbReference type="Rhea" id="RHEA:22376"/>
        <dbReference type="Rhea" id="RHEA-COMP:10085"/>
        <dbReference type="Rhea" id="RHEA-COMP:10087"/>
        <dbReference type="ChEBI" id="CHEBI:65314"/>
        <dbReference type="ChEBI" id="CHEBI:65315"/>
        <dbReference type="EC" id="5.4.99.12"/>
    </reaction>
</comment>
<name>A0A369CG12_9GAMM</name>
<comment type="subunit">
    <text evidence="4">Homodimer.</text>
</comment>
<feature type="domain" description="Pseudouridine synthase I TruA alpha/beta" evidence="8">
    <location>
        <begin position="142"/>
        <end position="244"/>
    </location>
</feature>
<accession>A0A369CG12</accession>
<dbReference type="InterPro" id="IPR020095">
    <property type="entry name" value="PsdUridine_synth_TruA_C"/>
</dbReference>
<dbReference type="InterPro" id="IPR020103">
    <property type="entry name" value="PsdUridine_synth_cat_dom_sf"/>
</dbReference>
<dbReference type="HAMAP" id="MF_00171">
    <property type="entry name" value="TruA"/>
    <property type="match status" value="1"/>
</dbReference>
<feature type="active site" description="Nucleophile" evidence="4 5">
    <location>
        <position position="51"/>
    </location>
</feature>
<proteinExistence type="inferred from homology"/>
<dbReference type="PIRSF" id="PIRSF001430">
    <property type="entry name" value="tRNA_psdUrid_synth"/>
    <property type="match status" value="1"/>
</dbReference>
<evidence type="ECO:0000256" key="3">
    <source>
        <dbReference type="ARBA" id="ARBA00023235"/>
    </source>
</evidence>